<dbReference type="KEGG" id="mprt:ET475_08185"/>
<dbReference type="RefSeq" id="WP_129388423.1">
    <property type="nucleotide sequence ID" value="NZ_CP035494.1"/>
</dbReference>
<keyword evidence="2" id="KW-0472">Membrane</keyword>
<name>A0A4P6ECL0_9MICO</name>
<feature type="transmembrane region" description="Helical" evidence="2">
    <location>
        <begin position="170"/>
        <end position="190"/>
    </location>
</feature>
<evidence type="ECO:0000313" key="3">
    <source>
        <dbReference type="EMBL" id="QAY59975.1"/>
    </source>
</evidence>
<gene>
    <name evidence="3" type="ORF">ET475_08185</name>
</gene>
<dbReference type="EMBL" id="CP035494">
    <property type="protein sequence ID" value="QAY59975.1"/>
    <property type="molecule type" value="Genomic_DNA"/>
</dbReference>
<keyword evidence="2" id="KW-0812">Transmembrane</keyword>
<reference evidence="3 4" key="1">
    <citation type="submission" date="2019-01" db="EMBL/GenBank/DDBJ databases">
        <title>Genome sequencing of strain DFW100M-13.</title>
        <authorList>
            <person name="Heo J."/>
            <person name="Kim S.-J."/>
            <person name="Kim J.-S."/>
            <person name="Hong S.-B."/>
            <person name="Kwon S.-W."/>
        </authorList>
    </citation>
    <scope>NUCLEOTIDE SEQUENCE [LARGE SCALE GENOMIC DNA]</scope>
    <source>
        <strain evidence="3 4">DFW100M-13</strain>
    </source>
</reference>
<sequence>MVVAVALAATSTVMLARDGGIYTSRTIVVLTWPGSTAVSPYNGTNDWSVITFAEAVTTIVNGGKTDTQYYSHVDAPLYGVGVRQASTVTVRDEGSQWVSDIDSAVIEVQVVGRTHDWVETRQQALLDKIEEVAVAEQGGDEVPADEKIAVHVESLTKEIAYVSASRMAKILAAMALFGTALILGGAIAWVTDRRSVRRHQSGAESSTHRHEGELSGAMAQ</sequence>
<dbReference type="AlphaFoldDB" id="A0A4P6ECL0"/>
<evidence type="ECO:0000256" key="2">
    <source>
        <dbReference type="SAM" id="Phobius"/>
    </source>
</evidence>
<dbReference type="Proteomes" id="UP000293995">
    <property type="component" value="Chromosome"/>
</dbReference>
<proteinExistence type="predicted"/>
<keyword evidence="2" id="KW-1133">Transmembrane helix</keyword>
<protein>
    <submittedName>
        <fullName evidence="3">Uncharacterized protein</fullName>
    </submittedName>
</protein>
<feature type="region of interest" description="Disordered" evidence="1">
    <location>
        <begin position="198"/>
        <end position="220"/>
    </location>
</feature>
<keyword evidence="4" id="KW-1185">Reference proteome</keyword>
<accession>A0A4P6ECL0</accession>
<organism evidence="3 4">
    <name type="scientific">Microbacterium protaetiae</name>
    <dbReference type="NCBI Taxonomy" id="2509458"/>
    <lineage>
        <taxon>Bacteria</taxon>
        <taxon>Bacillati</taxon>
        <taxon>Actinomycetota</taxon>
        <taxon>Actinomycetes</taxon>
        <taxon>Micrococcales</taxon>
        <taxon>Microbacteriaceae</taxon>
        <taxon>Microbacterium</taxon>
    </lineage>
</organism>
<evidence type="ECO:0000313" key="4">
    <source>
        <dbReference type="Proteomes" id="UP000293995"/>
    </source>
</evidence>
<evidence type="ECO:0000256" key="1">
    <source>
        <dbReference type="SAM" id="MobiDB-lite"/>
    </source>
</evidence>
<dbReference type="OrthoDB" id="5179260at2"/>